<dbReference type="RefSeq" id="WP_166156681.1">
    <property type="nucleotide sequence ID" value="NZ_JAAOIW010000023.1"/>
</dbReference>
<feature type="transmembrane region" description="Helical" evidence="1">
    <location>
        <begin position="6"/>
        <end position="22"/>
    </location>
</feature>
<feature type="transmembrane region" description="Helical" evidence="1">
    <location>
        <begin position="233"/>
        <end position="250"/>
    </location>
</feature>
<evidence type="ECO:0000313" key="2">
    <source>
        <dbReference type="EMBL" id="NHN34888.1"/>
    </source>
</evidence>
<evidence type="ECO:0000313" key="3">
    <source>
        <dbReference type="Proteomes" id="UP001165962"/>
    </source>
</evidence>
<keyword evidence="1" id="KW-1133">Transmembrane helix</keyword>
<protein>
    <recommendedName>
        <fullName evidence="4">Type II secretion system protein GspF domain-containing protein</fullName>
    </recommendedName>
</protein>
<accession>A0ABX0JJD8</accession>
<feature type="transmembrane region" description="Helical" evidence="1">
    <location>
        <begin position="262"/>
        <end position="280"/>
    </location>
</feature>
<feature type="transmembrane region" description="Helical" evidence="1">
    <location>
        <begin position="84"/>
        <end position="102"/>
    </location>
</feature>
<sequence>MTAYLGGALLFIWLVAAFLLVPKLKKGNRYQTAAKYDLSNLFGYDKIKKEAETAGISLNFKEFMMIVILSASVGLIIAVLIGNLFFIAVGIFLSFMLPKFIVMKIKTRKRKNILFELPDSMKMYTSKLIDFPSLERALEMALPDFNGESRVFFEKALKGLKLNLPAEQVFKELNKEVRVKKFNDFTDKLLMANREGFHLRSIESLKETNRSLSYDVKLIKGIDLKNKQKYQKLYAMIVLAWAMPAILSTMNTGNGNVFLNTLHGQIYIVVFFIITIFCVIKGDEYLTLNLEDL</sequence>
<proteinExistence type="predicted"/>
<comment type="caution">
    <text evidence="2">The sequence shown here is derived from an EMBL/GenBank/DDBJ whole genome shotgun (WGS) entry which is preliminary data.</text>
</comment>
<keyword evidence="1" id="KW-0812">Transmembrane</keyword>
<dbReference type="Proteomes" id="UP001165962">
    <property type="component" value="Unassembled WGS sequence"/>
</dbReference>
<feature type="transmembrane region" description="Helical" evidence="1">
    <location>
        <begin position="58"/>
        <end position="78"/>
    </location>
</feature>
<name>A0ABX0JJD8_9BACL</name>
<dbReference type="EMBL" id="JAAOIW010000023">
    <property type="protein sequence ID" value="NHN34888.1"/>
    <property type="molecule type" value="Genomic_DNA"/>
</dbReference>
<keyword evidence="3" id="KW-1185">Reference proteome</keyword>
<gene>
    <name evidence="2" type="ORF">G9U52_34665</name>
</gene>
<reference evidence="2" key="1">
    <citation type="submission" date="2020-03" db="EMBL/GenBank/DDBJ databases">
        <title>Draft sequencing of Paenibacilllus sp. S3N08.</title>
        <authorList>
            <person name="Kim D.-U."/>
        </authorList>
    </citation>
    <scope>NUCLEOTIDE SEQUENCE</scope>
    <source>
        <strain evidence="2">S3N08</strain>
    </source>
</reference>
<evidence type="ECO:0008006" key="4">
    <source>
        <dbReference type="Google" id="ProtNLM"/>
    </source>
</evidence>
<organism evidence="2 3">
    <name type="scientific">Paenibacillus agricola</name>
    <dbReference type="NCBI Taxonomy" id="2716264"/>
    <lineage>
        <taxon>Bacteria</taxon>
        <taxon>Bacillati</taxon>
        <taxon>Bacillota</taxon>
        <taxon>Bacilli</taxon>
        <taxon>Bacillales</taxon>
        <taxon>Paenibacillaceae</taxon>
        <taxon>Paenibacillus</taxon>
    </lineage>
</organism>
<keyword evidence="1" id="KW-0472">Membrane</keyword>
<evidence type="ECO:0000256" key="1">
    <source>
        <dbReference type="SAM" id="Phobius"/>
    </source>
</evidence>